<dbReference type="VEuPathDB" id="FungiDB:MELLADRAFT_66904"/>
<evidence type="ECO:0000256" key="1">
    <source>
        <dbReference type="SAM" id="MobiDB-lite"/>
    </source>
</evidence>
<dbReference type="EMBL" id="GL883136">
    <property type="protein sequence ID" value="EGG01693.1"/>
    <property type="molecule type" value="Genomic_DNA"/>
</dbReference>
<organism evidence="3">
    <name type="scientific">Melampsora larici-populina (strain 98AG31 / pathotype 3-4-7)</name>
    <name type="common">Poplar leaf rust fungus</name>
    <dbReference type="NCBI Taxonomy" id="747676"/>
    <lineage>
        <taxon>Eukaryota</taxon>
        <taxon>Fungi</taxon>
        <taxon>Dikarya</taxon>
        <taxon>Basidiomycota</taxon>
        <taxon>Pucciniomycotina</taxon>
        <taxon>Pucciniomycetes</taxon>
        <taxon>Pucciniales</taxon>
        <taxon>Melampsoraceae</taxon>
        <taxon>Melampsora</taxon>
    </lineage>
</organism>
<dbReference type="Proteomes" id="UP000001072">
    <property type="component" value="Unassembled WGS sequence"/>
</dbReference>
<protein>
    <submittedName>
        <fullName evidence="2">Uncharacterized protein</fullName>
    </submittedName>
</protein>
<dbReference type="GeneID" id="18930724"/>
<evidence type="ECO:0000313" key="2">
    <source>
        <dbReference type="EMBL" id="EGG01693.1"/>
    </source>
</evidence>
<gene>
    <name evidence="2" type="ORF">MELLADRAFT_66904</name>
</gene>
<dbReference type="RefSeq" id="XP_007415038.1">
    <property type="nucleotide sequence ID" value="XM_007414976.1"/>
</dbReference>
<dbReference type="AlphaFoldDB" id="F4S122"/>
<dbReference type="KEGG" id="mlr:MELLADRAFT_66904"/>
<dbReference type="HOGENOM" id="CLU_645701_0_0_1"/>
<feature type="region of interest" description="Disordered" evidence="1">
    <location>
        <begin position="95"/>
        <end position="135"/>
    </location>
</feature>
<evidence type="ECO:0000313" key="3">
    <source>
        <dbReference type="Proteomes" id="UP000001072"/>
    </source>
</evidence>
<sequence length="425" mass="48160">MFLLFTLSKGVMIWMIFFQVLRSHSTGMVWGLSTDSKPIQASGPRRIETIQKPRRLIKRSRGSTLNDSFKPIRKFLRSKSVGCFEGGIRRDRIVSDTPTSKKDHPRKVPFTTETPTHLTGRERASSYPASPVPQRKFNRSTSILSFMRHTKPDKIVNDALESKKQEAIEGTGKDDFLVIEEPRQKSQQQIPMYSPEYEPLLRTFKTVQPVSPPKPKPKVGILKALKGGLEKFLEKLAQLTVSFCQGFFKMMRRKNAFLTNLRLNHIIPFSLSVSNVPSDTGAAAETGQSSVLNDMKMLAWELILNPSKRDTVIFDIAGYKNKKPYLSIVENKINTATETLKTKLREKIPSWVSAELAERSKNLPSGWDEYVRSLSPSKRKEVMDISEGTFKELAAQIPAYYARQVGEIAREYRNARLNPPVAAVV</sequence>
<dbReference type="OrthoDB" id="10422162at2759"/>
<reference evidence="3" key="1">
    <citation type="journal article" date="2011" name="Proc. Natl. Acad. Sci. U.S.A.">
        <title>Obligate biotrophy features unraveled by the genomic analysis of rust fungi.</title>
        <authorList>
            <person name="Duplessis S."/>
            <person name="Cuomo C.A."/>
            <person name="Lin Y.-C."/>
            <person name="Aerts A."/>
            <person name="Tisserant E."/>
            <person name="Veneault-Fourrey C."/>
            <person name="Joly D.L."/>
            <person name="Hacquard S."/>
            <person name="Amselem J."/>
            <person name="Cantarel B.L."/>
            <person name="Chiu R."/>
            <person name="Coutinho P.M."/>
            <person name="Feau N."/>
            <person name="Field M."/>
            <person name="Frey P."/>
            <person name="Gelhaye E."/>
            <person name="Goldberg J."/>
            <person name="Grabherr M.G."/>
            <person name="Kodira C.D."/>
            <person name="Kohler A."/>
            <person name="Kuees U."/>
            <person name="Lindquist E.A."/>
            <person name="Lucas S.M."/>
            <person name="Mago R."/>
            <person name="Mauceli E."/>
            <person name="Morin E."/>
            <person name="Murat C."/>
            <person name="Pangilinan J.L."/>
            <person name="Park R."/>
            <person name="Pearson M."/>
            <person name="Quesneville H."/>
            <person name="Rouhier N."/>
            <person name="Sakthikumar S."/>
            <person name="Salamov A.A."/>
            <person name="Schmutz J."/>
            <person name="Selles B."/>
            <person name="Shapiro H."/>
            <person name="Tanguay P."/>
            <person name="Tuskan G.A."/>
            <person name="Henrissat B."/>
            <person name="Van de Peer Y."/>
            <person name="Rouze P."/>
            <person name="Ellis J.G."/>
            <person name="Dodds P.N."/>
            <person name="Schein J.E."/>
            <person name="Zhong S."/>
            <person name="Hamelin R.C."/>
            <person name="Grigoriev I.V."/>
            <person name="Szabo L.J."/>
            <person name="Martin F."/>
        </authorList>
    </citation>
    <scope>NUCLEOTIDE SEQUENCE [LARGE SCALE GENOMIC DNA]</scope>
    <source>
        <strain evidence="3">98AG31 / pathotype 3-4-7</strain>
    </source>
</reference>
<dbReference type="InParanoid" id="F4S122"/>
<name>F4S122_MELLP</name>
<accession>F4S122</accession>
<keyword evidence="3" id="KW-1185">Reference proteome</keyword>
<proteinExistence type="predicted"/>